<sequence length="125" mass="14744">MNEPNIGEVMRLRRIQRWRDSMSDGCSSAPDHGWWGNHRWACVAHDREYYYGGSARRRRRADQTFRDNLRAAGMPGVIAWIYYLAVRAFGHPRFKRPYSWAFGAARYRYDEYPASPPGADLLRSW</sequence>
<reference evidence="1" key="1">
    <citation type="journal article" date="2015" name="Nature">
        <title>Complex archaea that bridge the gap between prokaryotes and eukaryotes.</title>
        <authorList>
            <person name="Spang A."/>
            <person name="Saw J.H."/>
            <person name="Jorgensen S.L."/>
            <person name="Zaremba-Niedzwiedzka K."/>
            <person name="Martijn J."/>
            <person name="Lind A.E."/>
            <person name="van Eijk R."/>
            <person name="Schleper C."/>
            <person name="Guy L."/>
            <person name="Ettema T.J."/>
        </authorList>
    </citation>
    <scope>NUCLEOTIDE SEQUENCE</scope>
</reference>
<evidence type="ECO:0000313" key="1">
    <source>
        <dbReference type="EMBL" id="KKM76690.1"/>
    </source>
</evidence>
<dbReference type="EMBL" id="LAZR01008764">
    <property type="protein sequence ID" value="KKM76690.1"/>
    <property type="molecule type" value="Genomic_DNA"/>
</dbReference>
<gene>
    <name evidence="1" type="ORF">LCGC14_1377630</name>
</gene>
<dbReference type="GO" id="GO:0004623">
    <property type="term" value="F:phospholipase A2 activity"/>
    <property type="evidence" value="ECO:0007669"/>
    <property type="project" value="InterPro"/>
</dbReference>
<dbReference type="Gene3D" id="1.20.90.10">
    <property type="entry name" value="Phospholipase A2 domain"/>
    <property type="match status" value="1"/>
</dbReference>
<dbReference type="InterPro" id="IPR036444">
    <property type="entry name" value="PLipase_A2_dom_sf"/>
</dbReference>
<dbReference type="GO" id="GO:0050482">
    <property type="term" value="P:arachidonate secretion"/>
    <property type="evidence" value="ECO:0007669"/>
    <property type="project" value="InterPro"/>
</dbReference>
<dbReference type="SUPFAM" id="SSF48619">
    <property type="entry name" value="Phospholipase A2, PLA2"/>
    <property type="match status" value="1"/>
</dbReference>
<proteinExistence type="predicted"/>
<dbReference type="Pfam" id="PF07087">
    <property type="entry name" value="DUF1353"/>
    <property type="match status" value="1"/>
</dbReference>
<name>A0A0F9MIX6_9ZZZZ</name>
<dbReference type="AlphaFoldDB" id="A0A0F9MIX6"/>
<organism evidence="1">
    <name type="scientific">marine sediment metagenome</name>
    <dbReference type="NCBI Taxonomy" id="412755"/>
    <lineage>
        <taxon>unclassified sequences</taxon>
        <taxon>metagenomes</taxon>
        <taxon>ecological metagenomes</taxon>
    </lineage>
</organism>
<dbReference type="InterPro" id="IPR010767">
    <property type="entry name" value="Phage_CGC-2007_Cje0229"/>
</dbReference>
<accession>A0A0F9MIX6</accession>
<comment type="caution">
    <text evidence="1">The sequence shown here is derived from an EMBL/GenBank/DDBJ whole genome shotgun (WGS) entry which is preliminary data.</text>
</comment>
<dbReference type="GO" id="GO:0006644">
    <property type="term" value="P:phospholipid metabolic process"/>
    <property type="evidence" value="ECO:0007669"/>
    <property type="project" value="InterPro"/>
</dbReference>
<protein>
    <submittedName>
        <fullName evidence="1">Uncharacterized protein</fullName>
    </submittedName>
</protein>